<dbReference type="Gene3D" id="1.25.10.10">
    <property type="entry name" value="Leucine-rich Repeat Variant"/>
    <property type="match status" value="2"/>
</dbReference>
<evidence type="ECO:0000256" key="1">
    <source>
        <dbReference type="ARBA" id="ARBA00022737"/>
    </source>
</evidence>
<accession>A0ABD2SG29</accession>
<feature type="compositionally biased region" description="Basic and acidic residues" evidence="3">
    <location>
        <begin position="340"/>
        <end position="351"/>
    </location>
</feature>
<keyword evidence="1" id="KW-0677">Repeat</keyword>
<dbReference type="SUPFAM" id="SSF48371">
    <property type="entry name" value="ARM repeat"/>
    <property type="match status" value="1"/>
</dbReference>
<gene>
    <name evidence="5" type="ORF">AABB24_026726</name>
</gene>
<evidence type="ECO:0000313" key="5">
    <source>
        <dbReference type="EMBL" id="KAL3342833.1"/>
    </source>
</evidence>
<feature type="repeat" description="ARM" evidence="2">
    <location>
        <begin position="194"/>
        <end position="237"/>
    </location>
</feature>
<protein>
    <recommendedName>
        <fullName evidence="4">DUF7792 domain-containing protein</fullName>
    </recommendedName>
</protein>
<dbReference type="PANTHER" id="PTHR46168:SF15">
    <property type="entry name" value="ARMADILLO REPEAT-CONTAINING DOMAIN-CONTAINING PROTEIN"/>
    <property type="match status" value="1"/>
</dbReference>
<dbReference type="Pfam" id="PF00514">
    <property type="entry name" value="Arm"/>
    <property type="match status" value="1"/>
</dbReference>
<keyword evidence="6" id="KW-1185">Reference proteome</keyword>
<evidence type="ECO:0000256" key="2">
    <source>
        <dbReference type="PROSITE-ProRule" id="PRU00259"/>
    </source>
</evidence>
<dbReference type="PROSITE" id="PS50176">
    <property type="entry name" value="ARM_REPEAT"/>
    <property type="match status" value="1"/>
</dbReference>
<feature type="region of interest" description="Disordered" evidence="3">
    <location>
        <begin position="323"/>
        <end position="351"/>
    </location>
</feature>
<sequence length="600" mass="66294">MAEEEKSVQEELSLPILLADRVIKSAQEAESSKVECADLARHATQLSQFLRSTVRITSSSQSQSLYDRPIRRITSEVTKTLERALTLVRKCRHKPNLLRHVLAITSTTDFRKVSILLENSIADVTWLLSILDPEAGPTLSLPPIASIDPILAWVWSYIATIQMGNLQHRIDAAQALATLALDNDRNKKMIVEENGIPPLLKLLKESSSAEAQIAGATALYNLADDEERVRAIVNDLGVQIIVKVLAESPMSVQIHVANLVSRMADLDLYAQEEFGRENITRPLVIHLGMDVVLDEPKDAPPRKTPSLHSLVQINKEMARNNYSVHSNSMDGSSRGGHYGNKKEKDRELEPPEVKAKLKVSCAMALWKLAKGSLLNSRKITETKALLCLAKIIEKEKGELQINCLMTVMELAAVAESNAELRRVAFKPTSPAGKAVIVQLLRVINEETDAPLVIPAIKAIGSLARTFPAKDTRIVEHLVGKLGHRNTDVAVEACIALGKFACPDNFNCVEHSKAIVEFDGVPKLMNLLRYDRGQVHELQLLCYLALHVGNSKALEQAKALSILEGAARHVVAQRPDLRELFAKAIHHLTLYQIGGHMHRQA</sequence>
<dbReference type="InterPro" id="IPR056694">
    <property type="entry name" value="DUF7792"/>
</dbReference>
<dbReference type="EMBL" id="JBJKTR010000015">
    <property type="protein sequence ID" value="KAL3342833.1"/>
    <property type="molecule type" value="Genomic_DNA"/>
</dbReference>
<dbReference type="AlphaFoldDB" id="A0ABD2SG29"/>
<reference evidence="5 6" key="1">
    <citation type="submission" date="2024-05" db="EMBL/GenBank/DDBJ databases">
        <title>De novo assembly of an allotetraploid wild potato.</title>
        <authorList>
            <person name="Hosaka A.J."/>
        </authorList>
    </citation>
    <scope>NUCLEOTIDE SEQUENCE [LARGE SCALE GENOMIC DNA]</scope>
    <source>
        <tissue evidence="5">Young leaves</tissue>
    </source>
</reference>
<dbReference type="InterPro" id="IPR016024">
    <property type="entry name" value="ARM-type_fold"/>
</dbReference>
<dbReference type="InterPro" id="IPR011989">
    <property type="entry name" value="ARM-like"/>
</dbReference>
<name>A0ABD2SG29_9SOLN</name>
<evidence type="ECO:0000256" key="3">
    <source>
        <dbReference type="SAM" id="MobiDB-lite"/>
    </source>
</evidence>
<dbReference type="InterPro" id="IPR000225">
    <property type="entry name" value="Armadillo"/>
</dbReference>
<evidence type="ECO:0000313" key="6">
    <source>
        <dbReference type="Proteomes" id="UP001627284"/>
    </source>
</evidence>
<dbReference type="Pfam" id="PF25055">
    <property type="entry name" value="DUF7792"/>
    <property type="match status" value="1"/>
</dbReference>
<dbReference type="Proteomes" id="UP001627284">
    <property type="component" value="Unassembled WGS sequence"/>
</dbReference>
<dbReference type="PANTHER" id="PTHR46168">
    <property type="entry name" value="ARMADILLO REPEAT ONLY 4"/>
    <property type="match status" value="1"/>
</dbReference>
<dbReference type="SMART" id="SM00185">
    <property type="entry name" value="ARM"/>
    <property type="match status" value="3"/>
</dbReference>
<proteinExistence type="predicted"/>
<comment type="caution">
    <text evidence="5">The sequence shown here is derived from an EMBL/GenBank/DDBJ whole genome shotgun (WGS) entry which is preliminary data.</text>
</comment>
<organism evidence="5 6">
    <name type="scientific">Solanum stoloniferum</name>
    <dbReference type="NCBI Taxonomy" id="62892"/>
    <lineage>
        <taxon>Eukaryota</taxon>
        <taxon>Viridiplantae</taxon>
        <taxon>Streptophyta</taxon>
        <taxon>Embryophyta</taxon>
        <taxon>Tracheophyta</taxon>
        <taxon>Spermatophyta</taxon>
        <taxon>Magnoliopsida</taxon>
        <taxon>eudicotyledons</taxon>
        <taxon>Gunneridae</taxon>
        <taxon>Pentapetalae</taxon>
        <taxon>asterids</taxon>
        <taxon>lamiids</taxon>
        <taxon>Solanales</taxon>
        <taxon>Solanaceae</taxon>
        <taxon>Solanoideae</taxon>
        <taxon>Solaneae</taxon>
        <taxon>Solanum</taxon>
    </lineage>
</organism>
<feature type="domain" description="DUF7792" evidence="4">
    <location>
        <begin position="9"/>
        <end position="131"/>
    </location>
</feature>
<dbReference type="InterPro" id="IPR036537">
    <property type="entry name" value="Adaptor_Cbl_N_dom_sf"/>
</dbReference>
<dbReference type="Gene3D" id="1.20.930.20">
    <property type="entry name" value="Adaptor protein Cbl, N-terminal domain"/>
    <property type="match status" value="1"/>
</dbReference>
<evidence type="ECO:0000259" key="4">
    <source>
        <dbReference type="Pfam" id="PF25055"/>
    </source>
</evidence>